<dbReference type="Pfam" id="PF04969">
    <property type="entry name" value="CS"/>
    <property type="match status" value="2"/>
</dbReference>
<feature type="domain" description="CS" evidence="10">
    <location>
        <begin position="135"/>
        <end position="235"/>
    </location>
</feature>
<dbReference type="InterPro" id="IPR028889">
    <property type="entry name" value="USP"/>
</dbReference>
<feature type="compositionally biased region" description="Pro residues" evidence="7">
    <location>
        <begin position="275"/>
        <end position="287"/>
    </location>
</feature>
<protein>
    <recommendedName>
        <fullName evidence="2">ubiquitinyl hydrolase 1</fullName>
        <ecNumber evidence="2">3.4.19.12</ecNumber>
    </recommendedName>
</protein>
<proteinExistence type="predicted"/>
<comment type="catalytic activity">
    <reaction evidence="1">
        <text>Thiol-dependent hydrolysis of ester, thioester, amide, peptide and isopeptide bonds formed by the C-terminal Gly of ubiquitin (a 76-residue protein attached to proteins as an intracellular targeting signal).</text>
        <dbReference type="EC" id="3.4.19.12"/>
    </reaction>
</comment>
<evidence type="ECO:0000256" key="5">
    <source>
        <dbReference type="ARBA" id="ARBA00022833"/>
    </source>
</evidence>
<dbReference type="GO" id="GO:0008270">
    <property type="term" value="F:zinc ion binding"/>
    <property type="evidence" value="ECO:0007669"/>
    <property type="project" value="UniProtKB-KW"/>
</dbReference>
<feature type="domain" description="MYND-type" evidence="9">
    <location>
        <begin position="624"/>
        <end position="665"/>
    </location>
</feature>
<dbReference type="InterPro" id="IPR008978">
    <property type="entry name" value="HSP20-like_chaperone"/>
</dbReference>
<dbReference type="GO" id="GO:0004843">
    <property type="term" value="F:cysteine-type deubiquitinase activity"/>
    <property type="evidence" value="ECO:0007669"/>
    <property type="project" value="UniProtKB-EC"/>
</dbReference>
<dbReference type="PANTHER" id="PTHR21646">
    <property type="entry name" value="UBIQUITIN CARBOXYL-TERMINAL HYDROLASE"/>
    <property type="match status" value="1"/>
</dbReference>
<dbReference type="PROSITE" id="PS00973">
    <property type="entry name" value="USP_2"/>
    <property type="match status" value="1"/>
</dbReference>
<gene>
    <name evidence="11" type="ORF">JYZ213_LOCUS13774</name>
</gene>
<dbReference type="EMBL" id="CAJNOG010000112">
    <property type="protein sequence ID" value="CAF0959829.1"/>
    <property type="molecule type" value="Genomic_DNA"/>
</dbReference>
<evidence type="ECO:0000256" key="1">
    <source>
        <dbReference type="ARBA" id="ARBA00000707"/>
    </source>
</evidence>
<keyword evidence="5" id="KW-0862">Zinc</keyword>
<dbReference type="Gene3D" id="6.10.140.2220">
    <property type="match status" value="2"/>
</dbReference>
<dbReference type="InterPro" id="IPR007052">
    <property type="entry name" value="CS_dom"/>
</dbReference>
<dbReference type="SUPFAM" id="SSF144232">
    <property type="entry name" value="HIT/MYND zinc finger-like"/>
    <property type="match status" value="2"/>
</dbReference>
<evidence type="ECO:0000256" key="6">
    <source>
        <dbReference type="PROSITE-ProRule" id="PRU00134"/>
    </source>
</evidence>
<dbReference type="PANTHER" id="PTHR21646:SF74">
    <property type="entry name" value="UBIQUITIN CARBOXYL-TERMINAL HYDROLASE 19"/>
    <property type="match status" value="1"/>
</dbReference>
<dbReference type="Gene3D" id="2.60.40.790">
    <property type="match status" value="2"/>
</dbReference>
<evidence type="ECO:0000259" key="8">
    <source>
        <dbReference type="PROSITE" id="PS50235"/>
    </source>
</evidence>
<dbReference type="PROSITE" id="PS01360">
    <property type="entry name" value="ZF_MYND_1"/>
    <property type="match status" value="2"/>
</dbReference>
<evidence type="ECO:0000256" key="3">
    <source>
        <dbReference type="ARBA" id="ARBA00022723"/>
    </source>
</evidence>
<dbReference type="Gene3D" id="3.90.70.10">
    <property type="entry name" value="Cysteine proteinases"/>
    <property type="match status" value="2"/>
</dbReference>
<dbReference type="PROSITE" id="PS50865">
    <property type="entry name" value="ZF_MYND_2"/>
    <property type="match status" value="2"/>
</dbReference>
<dbReference type="Proteomes" id="UP000663845">
    <property type="component" value="Unassembled WGS sequence"/>
</dbReference>
<dbReference type="PROSITE" id="PS51203">
    <property type="entry name" value="CS"/>
    <property type="match status" value="2"/>
</dbReference>
<keyword evidence="3" id="KW-0479">Metal-binding</keyword>
<organism evidence="11 12">
    <name type="scientific">Adineta steineri</name>
    <dbReference type="NCBI Taxonomy" id="433720"/>
    <lineage>
        <taxon>Eukaryota</taxon>
        <taxon>Metazoa</taxon>
        <taxon>Spiralia</taxon>
        <taxon>Gnathifera</taxon>
        <taxon>Rotifera</taxon>
        <taxon>Eurotatoria</taxon>
        <taxon>Bdelloidea</taxon>
        <taxon>Adinetida</taxon>
        <taxon>Adinetidae</taxon>
        <taxon>Adineta</taxon>
    </lineage>
</organism>
<sequence length="1410" mass="161526">MSTSIVDEPLSESYDFYDAKQEIIVTLYANGAFEVKDIDIAIETDSLEIRTPANEIWIFQLWAHIYSDRVEIETTINSSRTQTSIEIRLIKQQPRVIWPQLFSFHSTPITPQRDGQLNAYEDVNMLDQQQYDLAIKKIKTDFFESNETFTTYIYIKQVHDCQIQFTETNFTASFQTDDQQFLNTHSITSDKLIKLFVRVKERIIPTKCSFKITPTLIEILLAKDSPSSLKWGRLEPSEYSESRPLTQQTTPTTPPSSPISASSSSTNINSNKAIPLPPPPPPPPLPSPSTTRQPEKYPSASAFASSIHQKDNTTPSVSVSSSSIGFTGIHNPANSCFMNAAVQCLSNTRELRDYFIQSYHLSELNRTNPLGMKGTMAEEFGSLIKNLWNGKYNWTNGNRLRSLASQRHQEFVGNGQHDAQELLTIILDAIHEDLNRVVVKPQVPPVEDQGRSDHIVADEYWRGYLSRNDSIIVQLFTGQFKSKTKCPQCHKESVTFDPFTSLSVPLPKRIAVDTIVTYRSDEKPPIKYRIVMSADGLIGEFKRLLSAKCGLPTNKMLAYKLRSNRNVEHLKDDDRPTSAGYTWNNNDIIYITETLTSAECNNEPIIHLTFIQRVFKLSEYVSSCGYCQAPPNPHSTSKFCLNCHQVSYCDDVCQKLHATEHKNYCGFRLSDNYEIIGIPFIISLPESKLTCENVFEQISIYAKRSVDIHIERSKHSRRAIPINDDYDRINSDLEDDEDSFSDIENVDWPTIKDTLSSSDSWSICRLGDYFVKIGKNKRRRHHDDNKTNHKEKILKNDVLNSDSNSSTEDFDMLDDIYGNQPLFRLMPQISNNSTNKINNIQPIVEPAYKLRSNRNVEHLKDDDRPTSAGYTWNNNDIIYITETLTSAECNNEPIIHLTFIQRVFKLSEYVSSCGYCQAPPNPHSTSKFCVNCHQVSYCDDVCQKLHATEHKNYCGFRLSDNYEIIGIPFIISLPESKLTCENVFEQISIYAKRSVDIHIERSKHSRRAIPINDDYDRINSDLEDDEDSFSDIENVDWPTIKDTLSSSDSWSICRLGDYFVKIGKNKRRRHHDDNNKTNHKEKILKNDVLNSDSNSSTEDFDMLDDIYGNQPLFRLMPQISNNSTNKINNIQPIVEPGRDSDKILRHTTSFSIDWFTDNKNEAPLRVIPSKHRNGINGLIEDDSVLDSSCGDQEITLQQCLQMFIEPEVLGPDDKWYCPHCKEHMQAEKKMSVWRLPPILIIQLKRFKYYHGPSYGYLSDSRVKIDTNVKFPVHDLNMGPYCSSTSDSSQTRYDLFSIINHRGSAWFGHYTSHARLLSYNDPAKTEIGWRNFDDEHVSSLSNDKDLVRSDAYVLFYRHRHLPVHLNVNEQNSSSPISMDTYEDAVSMDKYGDTVIMESSSSSMKDINDLLS</sequence>
<feature type="domain" description="CS" evidence="10">
    <location>
        <begin position="9"/>
        <end position="102"/>
    </location>
</feature>
<evidence type="ECO:0000256" key="2">
    <source>
        <dbReference type="ARBA" id="ARBA00012759"/>
    </source>
</evidence>
<feature type="compositionally biased region" description="Low complexity" evidence="7">
    <location>
        <begin position="258"/>
        <end position="270"/>
    </location>
</feature>
<dbReference type="SUPFAM" id="SSF49764">
    <property type="entry name" value="HSP20-like chaperones"/>
    <property type="match status" value="2"/>
</dbReference>
<dbReference type="InterPro" id="IPR002893">
    <property type="entry name" value="Znf_MYND"/>
</dbReference>
<dbReference type="SUPFAM" id="SSF54001">
    <property type="entry name" value="Cysteine proteinases"/>
    <property type="match status" value="1"/>
</dbReference>
<dbReference type="InterPro" id="IPR018200">
    <property type="entry name" value="USP_CS"/>
</dbReference>
<evidence type="ECO:0000313" key="12">
    <source>
        <dbReference type="Proteomes" id="UP000663845"/>
    </source>
</evidence>
<dbReference type="PROSITE" id="PS00972">
    <property type="entry name" value="USP_1"/>
    <property type="match status" value="1"/>
</dbReference>
<evidence type="ECO:0000256" key="7">
    <source>
        <dbReference type="SAM" id="MobiDB-lite"/>
    </source>
</evidence>
<evidence type="ECO:0000256" key="4">
    <source>
        <dbReference type="ARBA" id="ARBA00022771"/>
    </source>
</evidence>
<feature type="region of interest" description="Disordered" evidence="7">
    <location>
        <begin position="232"/>
        <end position="316"/>
    </location>
</feature>
<name>A0A814DP98_9BILA</name>
<feature type="domain" description="MYND-type" evidence="9">
    <location>
        <begin position="913"/>
        <end position="954"/>
    </location>
</feature>
<dbReference type="InterPro" id="IPR050185">
    <property type="entry name" value="Ub_carboxyl-term_hydrolase"/>
</dbReference>
<dbReference type="InterPro" id="IPR001394">
    <property type="entry name" value="Peptidase_C19_UCH"/>
</dbReference>
<dbReference type="EC" id="3.4.19.12" evidence="2"/>
<dbReference type="CDD" id="cd06463">
    <property type="entry name" value="p23_like"/>
    <property type="match status" value="1"/>
</dbReference>
<feature type="domain" description="USP" evidence="8">
    <location>
        <begin position="327"/>
        <end position="1358"/>
    </location>
</feature>
<dbReference type="PROSITE" id="PS50235">
    <property type="entry name" value="USP_3"/>
    <property type="match status" value="1"/>
</dbReference>
<evidence type="ECO:0000259" key="10">
    <source>
        <dbReference type="PROSITE" id="PS51203"/>
    </source>
</evidence>
<keyword evidence="4 6" id="KW-0863">Zinc-finger</keyword>
<comment type="caution">
    <text evidence="11">The sequence shown here is derived from an EMBL/GenBank/DDBJ whole genome shotgun (WGS) entry which is preliminary data.</text>
</comment>
<evidence type="ECO:0000313" key="11">
    <source>
        <dbReference type="EMBL" id="CAF0959829.1"/>
    </source>
</evidence>
<dbReference type="Pfam" id="PF00443">
    <property type="entry name" value="UCH"/>
    <property type="match status" value="1"/>
</dbReference>
<reference evidence="11" key="1">
    <citation type="submission" date="2021-02" db="EMBL/GenBank/DDBJ databases">
        <authorList>
            <person name="Nowell W R."/>
        </authorList>
    </citation>
    <scope>NUCLEOTIDE SEQUENCE</scope>
</reference>
<feature type="compositionally biased region" description="Polar residues" evidence="7">
    <location>
        <begin position="302"/>
        <end position="315"/>
    </location>
</feature>
<dbReference type="GO" id="GO:0016579">
    <property type="term" value="P:protein deubiquitination"/>
    <property type="evidence" value="ECO:0007669"/>
    <property type="project" value="InterPro"/>
</dbReference>
<evidence type="ECO:0000259" key="9">
    <source>
        <dbReference type="PROSITE" id="PS50865"/>
    </source>
</evidence>
<accession>A0A814DP98</accession>
<dbReference type="InterPro" id="IPR038765">
    <property type="entry name" value="Papain-like_cys_pep_sf"/>
</dbReference>